<proteinExistence type="predicted"/>
<dbReference type="GO" id="GO:0016757">
    <property type="term" value="F:glycosyltransferase activity"/>
    <property type="evidence" value="ECO:0007669"/>
    <property type="project" value="TreeGrafter"/>
</dbReference>
<protein>
    <recommendedName>
        <fullName evidence="2">Nucleotide-diphospho-sugar transferase domain-containing protein</fullName>
    </recommendedName>
</protein>
<feature type="domain" description="Nucleotide-diphospho-sugar transferase" evidence="2">
    <location>
        <begin position="43"/>
        <end position="201"/>
    </location>
</feature>
<dbReference type="Pfam" id="PF03407">
    <property type="entry name" value="Nucleotid_trans"/>
    <property type="match status" value="1"/>
</dbReference>
<evidence type="ECO:0000259" key="2">
    <source>
        <dbReference type="Pfam" id="PF03407"/>
    </source>
</evidence>
<feature type="compositionally biased region" description="Polar residues" evidence="1">
    <location>
        <begin position="226"/>
        <end position="235"/>
    </location>
</feature>
<evidence type="ECO:0000256" key="1">
    <source>
        <dbReference type="SAM" id="MobiDB-lite"/>
    </source>
</evidence>
<dbReference type="GO" id="GO:0005794">
    <property type="term" value="C:Golgi apparatus"/>
    <property type="evidence" value="ECO:0007669"/>
    <property type="project" value="TreeGrafter"/>
</dbReference>
<feature type="compositionally biased region" description="Basic and acidic residues" evidence="1">
    <location>
        <begin position="238"/>
        <end position="260"/>
    </location>
</feature>
<reference evidence="3" key="1">
    <citation type="submission" date="2021-01" db="EMBL/GenBank/DDBJ databases">
        <authorList>
            <person name="Corre E."/>
            <person name="Pelletier E."/>
            <person name="Niang G."/>
            <person name="Scheremetjew M."/>
            <person name="Finn R."/>
            <person name="Kale V."/>
            <person name="Holt S."/>
            <person name="Cochrane G."/>
            <person name="Meng A."/>
            <person name="Brown T."/>
            <person name="Cohen L."/>
        </authorList>
    </citation>
    <scope>NUCLEOTIDE SEQUENCE</scope>
    <source>
        <strain evidence="3">SL-175</strain>
    </source>
</reference>
<organism evidence="3">
    <name type="scientific">Mantoniella antarctica</name>
    <dbReference type="NCBI Taxonomy" id="81844"/>
    <lineage>
        <taxon>Eukaryota</taxon>
        <taxon>Viridiplantae</taxon>
        <taxon>Chlorophyta</taxon>
        <taxon>Mamiellophyceae</taxon>
        <taxon>Mamiellales</taxon>
        <taxon>Mamiellaceae</taxon>
        <taxon>Mantoniella</taxon>
    </lineage>
</organism>
<dbReference type="PANTHER" id="PTHR47032">
    <property type="entry name" value="UDP-D-XYLOSE:L-FUCOSE ALPHA-1,3-D-XYLOSYLTRANSFERASE-RELATED"/>
    <property type="match status" value="1"/>
</dbReference>
<dbReference type="AlphaFoldDB" id="A0A7S0X2M7"/>
<sequence>MDETDLKALLEGNKVQNSVLLMFANLGALQLLENYLCSLSEQGINKYLIYAVDVESHMEFQSRGWHSYFNPRLTGPLNISKTTVAKQLKNHRPEFHNMMTAKLQIVQDVLRLGVDVLMTDVDIVFHKNVIPEVLHKCKDMCFMHDGPSKPGLRANLGLWFLRSGAATLEFMANTIAAKVQHVRMSDQAVVNALMKQGGIAPWLNPKDSPSGSKDSPSGSGGFSLDSGRTLSTTQLDDAGSRGEERGKVVEGNEGGSDRSKGGGKMPMEGGAWLKMKVKILPEKVYVNGHVLMHGTSLPPEMGMAHINWTRTKGQKKKYLKQWNMWKC</sequence>
<feature type="region of interest" description="Disordered" evidence="1">
    <location>
        <begin position="201"/>
        <end position="268"/>
    </location>
</feature>
<dbReference type="EMBL" id="HBFC01003452">
    <property type="protein sequence ID" value="CAD8699150.1"/>
    <property type="molecule type" value="Transcribed_RNA"/>
</dbReference>
<dbReference type="InterPro" id="IPR005069">
    <property type="entry name" value="Nucl-diP-sugar_transferase"/>
</dbReference>
<evidence type="ECO:0000313" key="3">
    <source>
        <dbReference type="EMBL" id="CAD8699150.1"/>
    </source>
</evidence>
<dbReference type="InterPro" id="IPR052636">
    <property type="entry name" value="UDP-D-xylose:L-fucose_XylT"/>
</dbReference>
<accession>A0A7S0X2M7</accession>
<gene>
    <name evidence="3" type="ORF">MANT1106_LOCUS1831</name>
</gene>
<feature type="compositionally biased region" description="Low complexity" evidence="1">
    <location>
        <begin position="205"/>
        <end position="217"/>
    </location>
</feature>
<name>A0A7S0X2M7_9CHLO</name>
<dbReference type="PANTHER" id="PTHR47032:SF1">
    <property type="entry name" value="UDP-D-XYLOSE:L-FUCOSE ALPHA-1,3-D-XYLOSYLTRANSFERASE-RELATED"/>
    <property type="match status" value="1"/>
</dbReference>